<feature type="region of interest" description="Disordered" evidence="3">
    <location>
        <begin position="339"/>
        <end position="374"/>
    </location>
</feature>
<reference evidence="7" key="1">
    <citation type="submission" date="2020-12" db="EMBL/GenBank/DDBJ databases">
        <title>Hymenobacter sp.</title>
        <authorList>
            <person name="Kim M.K."/>
        </authorList>
    </citation>
    <scope>NUCLEOTIDE SEQUENCE [LARGE SCALE GENOMIC DNA]</scope>
    <source>
        <strain evidence="7">BT325</strain>
    </source>
</reference>
<evidence type="ECO:0000256" key="3">
    <source>
        <dbReference type="SAM" id="MobiDB-lite"/>
    </source>
</evidence>
<evidence type="ECO:0000313" key="7">
    <source>
        <dbReference type="Proteomes" id="UP000620670"/>
    </source>
</evidence>
<sequence>MVWDSKWAMSWSAVRYALHPPVIATFLLAASLSAAQAQGPGYLVPPPATDNVQSKPKYECDTPAAPVITLDTQSKYKQDDTQRATIDEDAEETYSEAVEPLRAYGRNLVRIANAYVKSNPKNTAAAACTLTWLDAWASANAMTDMRSKQAHFNLGQALGGFALAYLQVRNAPGLATDQKQRVEAWLKKLGQKLVGFMDKNKAMSGRNNHRYWAGLGATAAGLASDDKVLTRWGLDSVRIGLAQITPDGTLPLEMKRGKRARDYHIFAAEPLVTAAELARSQGIDLYAEHNGALKRLVDRVLASLDDPSFFEKATGSKQEAYPGDGTVPSSRIAWLEIHQSRHPSPEAEDVLSEKRPTGSSEIGGNTTLLFHGTE</sequence>
<feature type="domain" description="Alginate lyase" evidence="5">
    <location>
        <begin position="73"/>
        <end position="310"/>
    </location>
</feature>
<organism evidence="6 7">
    <name type="scientific">Microvirga splendida</name>
    <dbReference type="NCBI Taxonomy" id="2795727"/>
    <lineage>
        <taxon>Bacteria</taxon>
        <taxon>Pseudomonadati</taxon>
        <taxon>Pseudomonadota</taxon>
        <taxon>Alphaproteobacteria</taxon>
        <taxon>Hyphomicrobiales</taxon>
        <taxon>Methylobacteriaceae</taxon>
        <taxon>Microvirga</taxon>
    </lineage>
</organism>
<dbReference type="GO" id="GO:0016829">
    <property type="term" value="F:lyase activity"/>
    <property type="evidence" value="ECO:0007669"/>
    <property type="project" value="UniProtKB-KW"/>
</dbReference>
<dbReference type="Gene3D" id="1.50.10.100">
    <property type="entry name" value="Chondroitin AC/alginate lyase"/>
    <property type="match status" value="1"/>
</dbReference>
<feature type="compositionally biased region" description="Polar residues" evidence="3">
    <location>
        <begin position="357"/>
        <end position="368"/>
    </location>
</feature>
<keyword evidence="7" id="KW-1185">Reference proteome</keyword>
<evidence type="ECO:0000256" key="4">
    <source>
        <dbReference type="SAM" id="SignalP"/>
    </source>
</evidence>
<protein>
    <submittedName>
        <fullName evidence="6">Alginate lyase family protein</fullName>
    </submittedName>
</protein>
<name>A0ABS0Y6E9_9HYPH</name>
<dbReference type="InterPro" id="IPR008397">
    <property type="entry name" value="Alginate_lyase_dom"/>
</dbReference>
<feature type="chain" id="PRO_5047289309" evidence="4">
    <location>
        <begin position="38"/>
        <end position="374"/>
    </location>
</feature>
<accession>A0ABS0Y6E9</accession>
<dbReference type="InterPro" id="IPR008929">
    <property type="entry name" value="Chondroitin_lyas"/>
</dbReference>
<dbReference type="RefSeq" id="WP_199051094.1">
    <property type="nucleotide sequence ID" value="NZ_JAELXT010000033.1"/>
</dbReference>
<comment type="caution">
    <text evidence="6">The sequence shown here is derived from an EMBL/GenBank/DDBJ whole genome shotgun (WGS) entry which is preliminary data.</text>
</comment>
<feature type="signal peptide" evidence="4">
    <location>
        <begin position="1"/>
        <end position="37"/>
    </location>
</feature>
<gene>
    <name evidence="6" type="ORF">JAO75_20970</name>
</gene>
<evidence type="ECO:0000256" key="2">
    <source>
        <dbReference type="ARBA" id="ARBA00023239"/>
    </source>
</evidence>
<evidence type="ECO:0000259" key="5">
    <source>
        <dbReference type="Pfam" id="PF05426"/>
    </source>
</evidence>
<keyword evidence="2 6" id="KW-0456">Lyase</keyword>
<dbReference type="SUPFAM" id="SSF48230">
    <property type="entry name" value="Chondroitin AC/alginate lyase"/>
    <property type="match status" value="1"/>
</dbReference>
<evidence type="ECO:0000313" key="6">
    <source>
        <dbReference type="EMBL" id="MBJ6127876.1"/>
    </source>
</evidence>
<dbReference type="EMBL" id="JAELXT010000033">
    <property type="protein sequence ID" value="MBJ6127876.1"/>
    <property type="molecule type" value="Genomic_DNA"/>
</dbReference>
<dbReference type="Pfam" id="PF05426">
    <property type="entry name" value="Alginate_lyase"/>
    <property type="match status" value="1"/>
</dbReference>
<evidence type="ECO:0000256" key="1">
    <source>
        <dbReference type="ARBA" id="ARBA00022729"/>
    </source>
</evidence>
<dbReference type="Proteomes" id="UP000620670">
    <property type="component" value="Unassembled WGS sequence"/>
</dbReference>
<keyword evidence="1 4" id="KW-0732">Signal</keyword>
<proteinExistence type="predicted"/>